<protein>
    <submittedName>
        <fullName evidence="2">Uncharacterized protein</fullName>
    </submittedName>
</protein>
<evidence type="ECO:0000313" key="2">
    <source>
        <dbReference type="EMBL" id="GAA2358511.1"/>
    </source>
</evidence>
<organism evidence="2 3">
    <name type="scientific">Saccharopolyspora halophila</name>
    <dbReference type="NCBI Taxonomy" id="405551"/>
    <lineage>
        <taxon>Bacteria</taxon>
        <taxon>Bacillati</taxon>
        <taxon>Actinomycetota</taxon>
        <taxon>Actinomycetes</taxon>
        <taxon>Pseudonocardiales</taxon>
        <taxon>Pseudonocardiaceae</taxon>
        <taxon>Saccharopolyspora</taxon>
    </lineage>
</organism>
<feature type="compositionally biased region" description="Acidic residues" evidence="1">
    <location>
        <begin position="79"/>
        <end position="91"/>
    </location>
</feature>
<dbReference type="EMBL" id="BAAARA010000019">
    <property type="protein sequence ID" value="GAA2358511.1"/>
    <property type="molecule type" value="Genomic_DNA"/>
</dbReference>
<gene>
    <name evidence="2" type="ORF">GCM10009854_41160</name>
</gene>
<dbReference type="Proteomes" id="UP001501218">
    <property type="component" value="Unassembled WGS sequence"/>
</dbReference>
<comment type="caution">
    <text evidence="2">The sequence shown here is derived from an EMBL/GenBank/DDBJ whole genome shotgun (WGS) entry which is preliminary data.</text>
</comment>
<name>A0ABN3GQS5_9PSEU</name>
<feature type="region of interest" description="Disordered" evidence="1">
    <location>
        <begin position="33"/>
        <end position="137"/>
    </location>
</feature>
<reference evidence="2 3" key="1">
    <citation type="journal article" date="2019" name="Int. J. Syst. Evol. Microbiol.">
        <title>The Global Catalogue of Microorganisms (GCM) 10K type strain sequencing project: providing services to taxonomists for standard genome sequencing and annotation.</title>
        <authorList>
            <consortium name="The Broad Institute Genomics Platform"/>
            <consortium name="The Broad Institute Genome Sequencing Center for Infectious Disease"/>
            <person name="Wu L."/>
            <person name="Ma J."/>
        </authorList>
    </citation>
    <scope>NUCLEOTIDE SEQUENCE [LARGE SCALE GENOMIC DNA]</scope>
    <source>
        <strain evidence="2 3">JCM 16221</strain>
    </source>
</reference>
<sequence>MQIRHGKRTWIAAAAAVAVVGFGGTGVVLAAEPNAVPSGPGQPGVRPVPEQAGLLPEQPARNCIDDVADRVDDRRDTGDDADDRCDDDPAGADDRFDDDRNGADDGIDDDGIDDRDGGIETDGRAGMDDGADDGQDD</sequence>
<evidence type="ECO:0000313" key="3">
    <source>
        <dbReference type="Proteomes" id="UP001501218"/>
    </source>
</evidence>
<feature type="compositionally biased region" description="Basic and acidic residues" evidence="1">
    <location>
        <begin position="114"/>
        <end position="127"/>
    </location>
</feature>
<evidence type="ECO:0000256" key="1">
    <source>
        <dbReference type="SAM" id="MobiDB-lite"/>
    </source>
</evidence>
<keyword evidence="3" id="KW-1185">Reference proteome</keyword>
<feature type="compositionally biased region" description="Basic and acidic residues" evidence="1">
    <location>
        <begin position="92"/>
        <end position="103"/>
    </location>
</feature>
<feature type="compositionally biased region" description="Basic and acidic residues" evidence="1">
    <location>
        <begin position="63"/>
        <end position="78"/>
    </location>
</feature>
<accession>A0ABN3GQS5</accession>
<proteinExistence type="predicted"/>
<dbReference type="RefSeq" id="WP_344135403.1">
    <property type="nucleotide sequence ID" value="NZ_BAAARA010000019.1"/>
</dbReference>